<dbReference type="InterPro" id="IPR010255">
    <property type="entry name" value="Haem_peroxidase_sf"/>
</dbReference>
<dbReference type="PROSITE" id="PS00436">
    <property type="entry name" value="PEROXIDASE_2"/>
    <property type="match status" value="1"/>
</dbReference>
<feature type="active site" description="Proton acceptor" evidence="8">
    <location>
        <position position="111"/>
    </location>
</feature>
<dbReference type="Gene3D" id="1.10.520.10">
    <property type="match status" value="2"/>
</dbReference>
<comment type="caution">
    <text evidence="8">Lacks conserved residue(s) required for the propagation of feature annotation.</text>
</comment>
<dbReference type="NCBIfam" id="NF011635">
    <property type="entry name" value="PRK15061.1"/>
    <property type="match status" value="1"/>
</dbReference>
<evidence type="ECO:0000256" key="6">
    <source>
        <dbReference type="ARBA" id="ARBA00023324"/>
    </source>
</evidence>
<dbReference type="Pfam" id="PF00141">
    <property type="entry name" value="peroxidase"/>
    <property type="match status" value="2"/>
</dbReference>
<keyword evidence="13" id="KW-1185">Reference proteome</keyword>
<dbReference type="PROSITE" id="PS00435">
    <property type="entry name" value="PEROXIDASE_1"/>
    <property type="match status" value="1"/>
</dbReference>
<dbReference type="Proteomes" id="UP001597229">
    <property type="component" value="Unassembled WGS sequence"/>
</dbReference>
<accession>A0ABW3VWL1</accession>
<keyword evidence="6 8" id="KW-0376">Hydrogen peroxide</keyword>
<comment type="cofactor">
    <cofactor evidence="8">
        <name>heme b</name>
        <dbReference type="ChEBI" id="CHEBI:60344"/>
    </cofactor>
    <text evidence="8">Binds 1 heme b (iron(II)-protoporphyrin IX) group per dimer.</text>
</comment>
<dbReference type="CDD" id="cd00649">
    <property type="entry name" value="catalase_peroxidase_1"/>
    <property type="match status" value="1"/>
</dbReference>
<comment type="similarity">
    <text evidence="8 9">Belongs to the peroxidase family. Peroxidase/catalase subfamily.</text>
</comment>
<dbReference type="EMBL" id="JBHTLX010000008">
    <property type="protein sequence ID" value="MFD1247317.1"/>
    <property type="molecule type" value="Genomic_DNA"/>
</dbReference>
<dbReference type="HAMAP" id="MF_01961">
    <property type="entry name" value="Catal_peroxid"/>
    <property type="match status" value="1"/>
</dbReference>
<feature type="domain" description="Plant heme peroxidase family profile" evidence="11">
    <location>
        <begin position="144"/>
        <end position="438"/>
    </location>
</feature>
<dbReference type="InterPro" id="IPR019793">
    <property type="entry name" value="Peroxidases_heam-ligand_BS"/>
</dbReference>
<gene>
    <name evidence="8 12" type="primary">katG</name>
    <name evidence="12" type="ORF">ACFQ3F_05915</name>
</gene>
<comment type="subunit">
    <text evidence="8">Homodimer or homotetramer.</text>
</comment>
<evidence type="ECO:0000313" key="13">
    <source>
        <dbReference type="Proteomes" id="UP001597229"/>
    </source>
</evidence>
<feature type="site" description="Transition state stabilizer" evidence="8">
    <location>
        <position position="107"/>
    </location>
</feature>
<dbReference type="InterPro" id="IPR002016">
    <property type="entry name" value="Haem_peroxidase"/>
</dbReference>
<evidence type="ECO:0000256" key="5">
    <source>
        <dbReference type="ARBA" id="ARBA00023004"/>
    </source>
</evidence>
<dbReference type="RefSeq" id="WP_367921448.1">
    <property type="nucleotide sequence ID" value="NZ_BAABAC010000042.1"/>
</dbReference>
<comment type="function">
    <text evidence="8">Bifunctional enzyme with both catalase and broad-spectrum peroxidase activity.</text>
</comment>
<comment type="caution">
    <text evidence="12">The sequence shown here is derived from an EMBL/GenBank/DDBJ whole genome shotgun (WGS) entry which is preliminary data.</text>
</comment>
<feature type="binding site" description="axial binding residue" evidence="8">
    <location>
        <position position="274"/>
    </location>
    <ligand>
        <name>heme b</name>
        <dbReference type="ChEBI" id="CHEBI:60344"/>
    </ligand>
    <ligandPart>
        <name>Fe</name>
        <dbReference type="ChEBI" id="CHEBI:18248"/>
    </ligandPart>
</feature>
<feature type="cross-link" description="Tryptophyl-tyrosyl-methioninium (Tyr-Met) (with Trp-110)" evidence="8">
    <location>
        <begin position="233"/>
        <end position="259"/>
    </location>
</feature>
<feature type="region of interest" description="Disordered" evidence="10">
    <location>
        <begin position="1"/>
        <end position="21"/>
    </location>
</feature>
<dbReference type="Gene3D" id="1.10.420.10">
    <property type="entry name" value="Peroxidase, domain 2"/>
    <property type="match status" value="2"/>
</dbReference>
<organism evidence="12 13">
    <name type="scientific">Nocardioides ginsengisoli</name>
    <dbReference type="NCBI Taxonomy" id="363868"/>
    <lineage>
        <taxon>Bacteria</taxon>
        <taxon>Bacillati</taxon>
        <taxon>Actinomycetota</taxon>
        <taxon>Actinomycetes</taxon>
        <taxon>Propionibacteriales</taxon>
        <taxon>Nocardioidaceae</taxon>
        <taxon>Nocardioides</taxon>
    </lineage>
</organism>
<dbReference type="PANTHER" id="PTHR30555">
    <property type="entry name" value="HYDROPEROXIDASE I, BIFUNCTIONAL CATALASE-PEROXIDASE"/>
    <property type="match status" value="1"/>
</dbReference>
<dbReference type="NCBIfam" id="TIGR00198">
    <property type="entry name" value="cat_per_HPI"/>
    <property type="match status" value="1"/>
</dbReference>
<evidence type="ECO:0000256" key="8">
    <source>
        <dbReference type="HAMAP-Rule" id="MF_01961"/>
    </source>
</evidence>
<dbReference type="PRINTS" id="PR00458">
    <property type="entry name" value="PEROXIDASE"/>
</dbReference>
<dbReference type="PROSITE" id="PS50873">
    <property type="entry name" value="PEROXIDASE_4"/>
    <property type="match status" value="1"/>
</dbReference>
<evidence type="ECO:0000256" key="7">
    <source>
        <dbReference type="ARBA" id="ARBA00049145"/>
    </source>
</evidence>
<keyword evidence="5 8" id="KW-0408">Iron</keyword>
<evidence type="ECO:0000256" key="3">
    <source>
        <dbReference type="ARBA" id="ARBA00022723"/>
    </source>
</evidence>
<keyword evidence="3 8" id="KW-0479">Metal-binding</keyword>
<evidence type="ECO:0000256" key="4">
    <source>
        <dbReference type="ARBA" id="ARBA00023002"/>
    </source>
</evidence>
<reference evidence="13" key="1">
    <citation type="journal article" date="2019" name="Int. J. Syst. Evol. Microbiol.">
        <title>The Global Catalogue of Microorganisms (GCM) 10K type strain sequencing project: providing services to taxonomists for standard genome sequencing and annotation.</title>
        <authorList>
            <consortium name="The Broad Institute Genomics Platform"/>
            <consortium name="The Broad Institute Genome Sequencing Center for Infectious Disease"/>
            <person name="Wu L."/>
            <person name="Ma J."/>
        </authorList>
    </citation>
    <scope>NUCLEOTIDE SEQUENCE [LARGE SCALE GENOMIC DNA]</scope>
    <source>
        <strain evidence="13">CCUG 52478</strain>
    </source>
</reference>
<evidence type="ECO:0000259" key="11">
    <source>
        <dbReference type="PROSITE" id="PS50873"/>
    </source>
</evidence>
<sequence length="732" mass="79518">MSDHTEPLVTEEPQDAQQSAGKCPVMHGLTHPTQGQPNHQWWPNKLNLKILAKNPAVADPFGGDFDYKSAFLALDLEQVKADVKAVLTDSKDFWPADFGHYGPFFVRMAWHAAGTYRATDGRGGAGHGQQRFAPTNSWPDNGNLDKARRLLWPVKKKYGKSLSWGDLLILAGNVAQEDMGLPIFGFGGGRPDVWEADDDIYWGPESAWLEDERYTGERDLEDPLAAVQMGLIYVNPEGPNGNPDPLASAVDIKETFGRMGMTVEETVALIAGGHTFGKTHGAGDAELVGPEPEAAPIEEQGLGWRSSYASGKGIDAITSGLEVTWTYHPTRWDNEFFHILFAYEWELFKSPAGAHQWRPVNNGGADLVPESFGDGKREPRMLTSDLALREDPEMREYSLRFKEDQAAFTDAYARAWFKLTHRDMGPKSRYLGADVPAEDFIWQDPTPTGPALTDAQVADLKQAIAASGLSVSQLVSTAWASASTYRSSDKRGGANGARIALEPQKSWAINRPAELATILAKLQEIATAQGASLADTIVIAGSVGVEQAAAAAGVPVTVTTTTGRGDATQEQTDVESFGYLEPKADGFRNYLPKSSKYPSEFALIDRANLLGLSAPELTVLIGGLRVLGTNWDGSDLGAFTDTPGVLTNDFFVNLLELGTTWTATDASEEVFSGVTESGTKLTGSRNDLVFGSNSELRALAEVYASDDAKEKFVNDFVAAWTKVMDADRWDLR</sequence>
<evidence type="ECO:0000256" key="1">
    <source>
        <dbReference type="ARBA" id="ARBA00022559"/>
    </source>
</evidence>
<evidence type="ECO:0000313" key="12">
    <source>
        <dbReference type="EMBL" id="MFD1247317.1"/>
    </source>
</evidence>
<dbReference type="GO" id="GO:0004601">
    <property type="term" value="F:peroxidase activity"/>
    <property type="evidence" value="ECO:0007669"/>
    <property type="project" value="UniProtKB-KW"/>
</dbReference>
<comment type="PTM">
    <text evidence="8">Formation of the three residue Trp-Tyr-Met cross-link is important for the catalase, but not the peroxidase activity of the enzyme.</text>
</comment>
<dbReference type="InterPro" id="IPR019794">
    <property type="entry name" value="Peroxidases_AS"/>
</dbReference>
<dbReference type="EC" id="1.11.1.21" evidence="8 9"/>
<comment type="catalytic activity">
    <reaction evidence="8 9">
        <text>H2O2 + AH2 = A + 2 H2O</text>
        <dbReference type="Rhea" id="RHEA:30275"/>
        <dbReference type="ChEBI" id="CHEBI:13193"/>
        <dbReference type="ChEBI" id="CHEBI:15377"/>
        <dbReference type="ChEBI" id="CHEBI:16240"/>
        <dbReference type="ChEBI" id="CHEBI:17499"/>
        <dbReference type="EC" id="1.11.1.21"/>
    </reaction>
</comment>
<evidence type="ECO:0000256" key="2">
    <source>
        <dbReference type="ARBA" id="ARBA00022617"/>
    </source>
</evidence>
<proteinExistence type="inferred from homology"/>
<dbReference type="InterPro" id="IPR000763">
    <property type="entry name" value="Catalase_peroxidase"/>
</dbReference>
<keyword evidence="1 8" id="KW-0575">Peroxidase</keyword>
<evidence type="ECO:0000256" key="10">
    <source>
        <dbReference type="SAM" id="MobiDB-lite"/>
    </source>
</evidence>
<protein>
    <recommendedName>
        <fullName evidence="8 9">Catalase-peroxidase</fullName>
        <shortName evidence="8">CP</shortName>
        <ecNumber evidence="8 9">1.11.1.21</ecNumber>
    </recommendedName>
    <alternativeName>
        <fullName evidence="8">Peroxidase/catalase</fullName>
    </alternativeName>
</protein>
<dbReference type="PANTHER" id="PTHR30555:SF0">
    <property type="entry name" value="CATALASE-PEROXIDASE"/>
    <property type="match status" value="1"/>
</dbReference>
<evidence type="ECO:0000256" key="9">
    <source>
        <dbReference type="RuleBase" id="RU003451"/>
    </source>
</evidence>
<dbReference type="SUPFAM" id="SSF48113">
    <property type="entry name" value="Heme-dependent peroxidases"/>
    <property type="match status" value="2"/>
</dbReference>
<keyword evidence="2 8" id="KW-0349">Heme</keyword>
<dbReference type="PRINTS" id="PR00460">
    <property type="entry name" value="BPEROXIDASE"/>
</dbReference>
<name>A0ABW3VWL1_9ACTN</name>
<comment type="catalytic activity">
    <reaction evidence="7 8 9">
        <text>2 H2O2 = O2 + 2 H2O</text>
        <dbReference type="Rhea" id="RHEA:20309"/>
        <dbReference type="ChEBI" id="CHEBI:15377"/>
        <dbReference type="ChEBI" id="CHEBI:15379"/>
        <dbReference type="ChEBI" id="CHEBI:16240"/>
        <dbReference type="EC" id="1.11.1.21"/>
    </reaction>
</comment>
<keyword evidence="4 8" id="KW-0560">Oxidoreductase</keyword>